<protein>
    <recommendedName>
        <fullName evidence="3">Phosphoribosylglycinamide formyltransferase</fullName>
        <ecNumber evidence="2">2.1.2.2</ecNumber>
    </recommendedName>
    <alternativeName>
        <fullName evidence="8">5'-phosphoribosylglycinamide transformylase</fullName>
    </alternativeName>
    <alternativeName>
        <fullName evidence="7">GAR transformylase</fullName>
    </alternativeName>
</protein>
<feature type="domain" description="Formyl transferase N-terminal" evidence="10">
    <location>
        <begin position="12"/>
        <end position="212"/>
    </location>
</feature>
<name>A0A1E1LCY9_9HELO</name>
<dbReference type="PANTHER" id="PTHR43369:SF2">
    <property type="entry name" value="PHOSPHORIBOSYLGLYCINAMIDE FORMYLTRANSFERASE"/>
    <property type="match status" value="1"/>
</dbReference>
<comment type="pathway">
    <text evidence="1">Purine metabolism; IMP biosynthesis via de novo pathway; N(2)-formyl-N(1)-(5-phospho-D-ribosyl)glycinamide from N(1)-(5-phospho-D-ribosyl)glycinamide (10-formyl THF route): step 1/1.</text>
</comment>
<evidence type="ECO:0000256" key="5">
    <source>
        <dbReference type="ARBA" id="ARBA00022755"/>
    </source>
</evidence>
<dbReference type="OrthoDB" id="5575075at2759"/>
<dbReference type="AlphaFoldDB" id="A0A1E1LCY9"/>
<keyword evidence="5" id="KW-0658">Purine biosynthesis</keyword>
<accession>A0A1E1LCY9</accession>
<proteinExistence type="inferred from homology"/>
<evidence type="ECO:0000313" key="11">
    <source>
        <dbReference type="EMBL" id="CZT08347.1"/>
    </source>
</evidence>
<dbReference type="SUPFAM" id="SSF53328">
    <property type="entry name" value="Formyltransferase"/>
    <property type="match status" value="1"/>
</dbReference>
<dbReference type="InterPro" id="IPR036477">
    <property type="entry name" value="Formyl_transf_N_sf"/>
</dbReference>
<evidence type="ECO:0000256" key="3">
    <source>
        <dbReference type="ARBA" id="ARBA00022076"/>
    </source>
</evidence>
<dbReference type="GO" id="GO:0046084">
    <property type="term" value="P:adenine biosynthetic process"/>
    <property type="evidence" value="ECO:0007669"/>
    <property type="project" value="EnsemblFungi"/>
</dbReference>
<dbReference type="EC" id="2.1.2.2" evidence="2"/>
<evidence type="ECO:0000256" key="6">
    <source>
        <dbReference type="ARBA" id="ARBA00038440"/>
    </source>
</evidence>
<dbReference type="NCBIfam" id="TIGR00639">
    <property type="entry name" value="PurN"/>
    <property type="match status" value="1"/>
</dbReference>
<dbReference type="InterPro" id="IPR002376">
    <property type="entry name" value="Formyl_transf_N"/>
</dbReference>
<evidence type="ECO:0000256" key="9">
    <source>
        <dbReference type="ARBA" id="ARBA00047664"/>
    </source>
</evidence>
<evidence type="ECO:0000256" key="8">
    <source>
        <dbReference type="ARBA" id="ARBA00041682"/>
    </source>
</evidence>
<dbReference type="Proteomes" id="UP000178912">
    <property type="component" value="Unassembled WGS sequence"/>
</dbReference>
<gene>
    <name evidence="11" type="ORF">RAG0_13451</name>
</gene>
<evidence type="ECO:0000259" key="10">
    <source>
        <dbReference type="Pfam" id="PF00551"/>
    </source>
</evidence>
<evidence type="ECO:0000313" key="12">
    <source>
        <dbReference type="Proteomes" id="UP000178912"/>
    </source>
</evidence>
<organism evidence="11 12">
    <name type="scientific">Rhynchosporium agropyri</name>
    <dbReference type="NCBI Taxonomy" id="914238"/>
    <lineage>
        <taxon>Eukaryota</taxon>
        <taxon>Fungi</taxon>
        <taxon>Dikarya</taxon>
        <taxon>Ascomycota</taxon>
        <taxon>Pezizomycotina</taxon>
        <taxon>Leotiomycetes</taxon>
        <taxon>Helotiales</taxon>
        <taxon>Ploettnerulaceae</taxon>
        <taxon>Rhynchosporium</taxon>
    </lineage>
</organism>
<evidence type="ECO:0000256" key="7">
    <source>
        <dbReference type="ARBA" id="ARBA00041324"/>
    </source>
</evidence>
<dbReference type="Pfam" id="PF00551">
    <property type="entry name" value="Formyl_trans_N"/>
    <property type="match status" value="1"/>
</dbReference>
<comment type="catalytic activity">
    <reaction evidence="9">
        <text>N(1)-(5-phospho-beta-D-ribosyl)glycinamide + (6R)-10-formyltetrahydrofolate = N(2)-formyl-N(1)-(5-phospho-beta-D-ribosyl)glycinamide + (6S)-5,6,7,8-tetrahydrofolate + H(+)</text>
        <dbReference type="Rhea" id="RHEA:15053"/>
        <dbReference type="ChEBI" id="CHEBI:15378"/>
        <dbReference type="ChEBI" id="CHEBI:57453"/>
        <dbReference type="ChEBI" id="CHEBI:143788"/>
        <dbReference type="ChEBI" id="CHEBI:147286"/>
        <dbReference type="ChEBI" id="CHEBI:195366"/>
        <dbReference type="EC" id="2.1.2.2"/>
    </reaction>
</comment>
<comment type="similarity">
    <text evidence="6">Belongs to the GART family.</text>
</comment>
<dbReference type="FunFam" id="3.40.50.170:FF:000009">
    <property type="entry name" value="Phosphoribosylglycinamide formyltransferase (Eurofung)"/>
    <property type="match status" value="1"/>
</dbReference>
<reference evidence="12" key="1">
    <citation type="submission" date="2016-03" db="EMBL/GenBank/DDBJ databases">
        <authorList>
            <person name="Guldener U."/>
        </authorList>
    </citation>
    <scope>NUCLEOTIDE SEQUENCE [LARGE SCALE GENOMIC DNA]</scope>
    <source>
        <strain evidence="12">04CH-RAC-A.6.1</strain>
    </source>
</reference>
<dbReference type="GO" id="GO:0005737">
    <property type="term" value="C:cytoplasm"/>
    <property type="evidence" value="ECO:0007669"/>
    <property type="project" value="TreeGrafter"/>
</dbReference>
<dbReference type="GO" id="GO:0006189">
    <property type="term" value="P:'de novo' IMP biosynthetic process"/>
    <property type="evidence" value="ECO:0007669"/>
    <property type="project" value="EnsemblFungi"/>
</dbReference>
<dbReference type="Gene3D" id="3.40.50.170">
    <property type="entry name" value="Formyl transferase, N-terminal domain"/>
    <property type="match status" value="1"/>
</dbReference>
<keyword evidence="4" id="KW-0808">Transferase</keyword>
<sequence>MAQTMHDLPATRATVLISGEGSNLQALIDSTTTIMPYLKIVRVISNKAKANGLNRASKASIPTRYHNIVSGKYHAAGEKDASVKQAAREKYDADLADIVLADSPDIVICAGWMHIVSPAFLEPLAERKVPIINLHPALPGMYDGIDAIKRAYDDYHRGRLENDETGIMIHYVIHEVDQGQPIVTRKIQCRKPETLEELNERVHAQEHELILEGTAMAIHNLWEDRKKGDSSR</sequence>
<dbReference type="InterPro" id="IPR004607">
    <property type="entry name" value="GART"/>
</dbReference>
<dbReference type="PANTHER" id="PTHR43369">
    <property type="entry name" value="PHOSPHORIBOSYLGLYCINAMIDE FORMYLTRANSFERASE"/>
    <property type="match status" value="1"/>
</dbReference>
<dbReference type="EMBL" id="FJUX01000104">
    <property type="protein sequence ID" value="CZT08347.1"/>
    <property type="molecule type" value="Genomic_DNA"/>
</dbReference>
<evidence type="ECO:0000256" key="2">
    <source>
        <dbReference type="ARBA" id="ARBA00012254"/>
    </source>
</evidence>
<evidence type="ECO:0000256" key="1">
    <source>
        <dbReference type="ARBA" id="ARBA00005054"/>
    </source>
</evidence>
<keyword evidence="12" id="KW-1185">Reference proteome</keyword>
<dbReference type="GO" id="GO:0004644">
    <property type="term" value="F:phosphoribosylglycinamide formyltransferase activity"/>
    <property type="evidence" value="ECO:0007669"/>
    <property type="project" value="UniProtKB-EC"/>
</dbReference>
<evidence type="ECO:0000256" key="4">
    <source>
        <dbReference type="ARBA" id="ARBA00022679"/>
    </source>
</evidence>